<dbReference type="RefSeq" id="WP_113968761.1">
    <property type="nucleotide sequence ID" value="NZ_QNRJ01000003.1"/>
</dbReference>
<feature type="region of interest" description="Disordered" evidence="1">
    <location>
        <begin position="1"/>
        <end position="23"/>
    </location>
</feature>
<proteinExistence type="predicted"/>
<evidence type="ECO:0000256" key="2">
    <source>
        <dbReference type="SAM" id="Phobius"/>
    </source>
</evidence>
<keyword evidence="2" id="KW-0472">Membrane</keyword>
<organism evidence="3 4">
    <name type="scientific">Rossellomorea aquimaris</name>
    <dbReference type="NCBI Taxonomy" id="189382"/>
    <lineage>
        <taxon>Bacteria</taxon>
        <taxon>Bacillati</taxon>
        <taxon>Bacillota</taxon>
        <taxon>Bacilli</taxon>
        <taxon>Bacillales</taxon>
        <taxon>Bacillaceae</taxon>
        <taxon>Rossellomorea</taxon>
    </lineage>
</organism>
<evidence type="ECO:0000256" key="1">
    <source>
        <dbReference type="SAM" id="MobiDB-lite"/>
    </source>
</evidence>
<evidence type="ECO:0000313" key="3">
    <source>
        <dbReference type="EMBL" id="RBP06215.1"/>
    </source>
</evidence>
<keyword evidence="2" id="KW-1133">Transmembrane helix</keyword>
<dbReference type="OrthoDB" id="2942347at2"/>
<protein>
    <submittedName>
        <fullName evidence="3">Uncharacterized protein</fullName>
    </submittedName>
</protein>
<evidence type="ECO:0000313" key="4">
    <source>
        <dbReference type="Proteomes" id="UP000252118"/>
    </source>
</evidence>
<name>A0A366EXM3_9BACI</name>
<dbReference type="AlphaFoldDB" id="A0A366EXM3"/>
<dbReference type="Proteomes" id="UP000252118">
    <property type="component" value="Unassembled WGS sequence"/>
</dbReference>
<accession>A0A366EXM3</accession>
<keyword evidence="2" id="KW-0812">Transmembrane</keyword>
<sequence>MSQHTNEKQKRVQELYRKKKREDSSHKIWTVIVLLCVIPVLILLVTSALFDLGVPLPEFFGR</sequence>
<comment type="caution">
    <text evidence="3">The sequence shown here is derived from an EMBL/GenBank/DDBJ whole genome shotgun (WGS) entry which is preliminary data.</text>
</comment>
<gene>
    <name evidence="3" type="ORF">DET59_103347</name>
</gene>
<reference evidence="3 4" key="1">
    <citation type="submission" date="2018-06" db="EMBL/GenBank/DDBJ databases">
        <title>Freshwater and sediment microbial communities from various areas in North America, analyzing microbe dynamics in response to fracking.</title>
        <authorList>
            <person name="Lamendella R."/>
        </authorList>
    </citation>
    <scope>NUCLEOTIDE SEQUENCE [LARGE SCALE GENOMIC DNA]</scope>
    <source>
        <strain evidence="3 4">97B</strain>
    </source>
</reference>
<dbReference type="EMBL" id="QNRJ01000003">
    <property type="protein sequence ID" value="RBP06215.1"/>
    <property type="molecule type" value="Genomic_DNA"/>
</dbReference>
<feature type="transmembrane region" description="Helical" evidence="2">
    <location>
        <begin position="28"/>
        <end position="50"/>
    </location>
</feature>